<dbReference type="EMBL" id="SRID01000034">
    <property type="protein sequence ID" value="TGB15797.1"/>
    <property type="molecule type" value="Genomic_DNA"/>
</dbReference>
<dbReference type="InterPro" id="IPR002347">
    <property type="entry name" value="SDR_fam"/>
</dbReference>
<evidence type="ECO:0000256" key="4">
    <source>
        <dbReference type="SAM" id="MobiDB-lite"/>
    </source>
</evidence>
<dbReference type="OrthoDB" id="9797538at2"/>
<evidence type="ECO:0000256" key="1">
    <source>
        <dbReference type="ARBA" id="ARBA00006484"/>
    </source>
</evidence>
<feature type="region of interest" description="Disordered" evidence="4">
    <location>
        <begin position="245"/>
        <end position="266"/>
    </location>
</feature>
<feature type="domain" description="Ketoreductase" evidence="5">
    <location>
        <begin position="6"/>
        <end position="185"/>
    </location>
</feature>
<dbReference type="AlphaFoldDB" id="A0A4Z0HE78"/>
<keyword evidence="7" id="KW-1185">Reference proteome</keyword>
<dbReference type="PROSITE" id="PS00061">
    <property type="entry name" value="ADH_SHORT"/>
    <property type="match status" value="1"/>
</dbReference>
<dbReference type="RefSeq" id="WP_135337930.1">
    <property type="nucleotide sequence ID" value="NZ_JBHLTX010000076.1"/>
</dbReference>
<dbReference type="InterPro" id="IPR057326">
    <property type="entry name" value="KR_dom"/>
</dbReference>
<keyword evidence="2" id="KW-0560">Oxidoreductase</keyword>
<evidence type="ECO:0000313" key="6">
    <source>
        <dbReference type="EMBL" id="TGB15797.1"/>
    </source>
</evidence>
<comment type="caution">
    <text evidence="6">The sequence shown here is derived from an EMBL/GenBank/DDBJ whole genome shotgun (WGS) entry which is preliminary data.</text>
</comment>
<sequence length="266" mass="28306">MSDAKPLALVTGASSGIGFELARQLAERGYDLVVNAANEERLQQAAQRLHSTGAQVKVVRADLRVHEETEALCTAATNLGRPLDVAVLNAGVGQGGAFVDTDLADELEIIDVNVRSTVHLAKRVVRHMAARDEGRILVTSSIASTMPGSFQAVYNASKSFLQSFTQALSNELKDTGITLTALMPGPTDTDFFHRADMDDTKIGRQDKDDPAQVARQGLDALFAGEEKVVAGSAKTKAQALANKVLPDKAKAEAHRKMAEPGSGDQE</sequence>
<name>A0A4Z0HE78_9ACTN</name>
<dbReference type="PRINTS" id="PR00080">
    <property type="entry name" value="SDRFAMILY"/>
</dbReference>
<gene>
    <name evidence="6" type="ORF">E4099_06215</name>
</gene>
<dbReference type="Proteomes" id="UP000297948">
    <property type="component" value="Unassembled WGS sequence"/>
</dbReference>
<dbReference type="PANTHER" id="PTHR44196">
    <property type="entry name" value="DEHYDROGENASE/REDUCTASE SDR FAMILY MEMBER 7B"/>
    <property type="match status" value="1"/>
</dbReference>
<evidence type="ECO:0000259" key="5">
    <source>
        <dbReference type="SMART" id="SM00822"/>
    </source>
</evidence>
<evidence type="ECO:0000256" key="3">
    <source>
        <dbReference type="RuleBase" id="RU000363"/>
    </source>
</evidence>
<reference evidence="6 7" key="1">
    <citation type="submission" date="2019-03" db="EMBL/GenBank/DDBJ databases">
        <authorList>
            <person name="Gonzalez-Pimentel J.L."/>
        </authorList>
    </citation>
    <scope>NUCLEOTIDE SEQUENCE [LARGE SCALE GENOMIC DNA]</scope>
    <source>
        <strain evidence="6 7">JCM 31289</strain>
    </source>
</reference>
<dbReference type="SMART" id="SM00822">
    <property type="entry name" value="PKS_KR"/>
    <property type="match status" value="1"/>
</dbReference>
<dbReference type="CDD" id="cd05233">
    <property type="entry name" value="SDR_c"/>
    <property type="match status" value="1"/>
</dbReference>
<dbReference type="SUPFAM" id="SSF51735">
    <property type="entry name" value="NAD(P)-binding Rossmann-fold domains"/>
    <property type="match status" value="1"/>
</dbReference>
<dbReference type="InterPro" id="IPR036291">
    <property type="entry name" value="NAD(P)-bd_dom_sf"/>
</dbReference>
<comment type="similarity">
    <text evidence="1 3">Belongs to the short-chain dehydrogenases/reductases (SDR) family.</text>
</comment>
<feature type="compositionally biased region" description="Basic and acidic residues" evidence="4">
    <location>
        <begin position="245"/>
        <end position="258"/>
    </location>
</feature>
<protein>
    <submittedName>
        <fullName evidence="6">SDR family NAD(P)-dependent oxidoreductase</fullName>
    </submittedName>
</protein>
<evidence type="ECO:0000256" key="2">
    <source>
        <dbReference type="ARBA" id="ARBA00023002"/>
    </source>
</evidence>
<dbReference type="GO" id="GO:0016491">
    <property type="term" value="F:oxidoreductase activity"/>
    <property type="evidence" value="ECO:0007669"/>
    <property type="project" value="UniProtKB-KW"/>
</dbReference>
<dbReference type="Pfam" id="PF00106">
    <property type="entry name" value="adh_short"/>
    <property type="match status" value="1"/>
</dbReference>
<dbReference type="PRINTS" id="PR00081">
    <property type="entry name" value="GDHRDH"/>
</dbReference>
<proteinExistence type="inferred from homology"/>
<evidence type="ECO:0000313" key="7">
    <source>
        <dbReference type="Proteomes" id="UP000297948"/>
    </source>
</evidence>
<dbReference type="GO" id="GO:0016020">
    <property type="term" value="C:membrane"/>
    <property type="evidence" value="ECO:0007669"/>
    <property type="project" value="TreeGrafter"/>
</dbReference>
<dbReference type="PANTHER" id="PTHR44196:SF2">
    <property type="entry name" value="SHORT-CHAIN DEHYDROGENASE-RELATED"/>
    <property type="match status" value="1"/>
</dbReference>
<dbReference type="PIRSF" id="PIRSF000126">
    <property type="entry name" value="11-beta-HSD1"/>
    <property type="match status" value="1"/>
</dbReference>
<accession>A0A4Z0HE78</accession>
<dbReference type="InterPro" id="IPR020904">
    <property type="entry name" value="Sc_DH/Rdtase_CS"/>
</dbReference>
<dbReference type="Gene3D" id="3.40.50.720">
    <property type="entry name" value="NAD(P)-binding Rossmann-like Domain"/>
    <property type="match status" value="1"/>
</dbReference>
<organism evidence="6 7">
    <name type="scientific">Streptomyces palmae</name>
    <dbReference type="NCBI Taxonomy" id="1701085"/>
    <lineage>
        <taxon>Bacteria</taxon>
        <taxon>Bacillati</taxon>
        <taxon>Actinomycetota</taxon>
        <taxon>Actinomycetes</taxon>
        <taxon>Kitasatosporales</taxon>
        <taxon>Streptomycetaceae</taxon>
        <taxon>Streptomyces</taxon>
    </lineage>
</organism>